<dbReference type="Proteomes" id="UP000245207">
    <property type="component" value="Unassembled WGS sequence"/>
</dbReference>
<name>A0A2U1LXG1_ARTAN</name>
<dbReference type="EMBL" id="PKPP01007335">
    <property type="protein sequence ID" value="PWA53681.1"/>
    <property type="molecule type" value="Genomic_DNA"/>
</dbReference>
<dbReference type="PANTHER" id="PTHR33881:SF7">
    <property type="entry name" value="NEUROGENIC LOCUS NOTCH-LIKE PROTEIN"/>
    <property type="match status" value="1"/>
</dbReference>
<protein>
    <submittedName>
        <fullName evidence="2">Uncharacterized protein</fullName>
    </submittedName>
</protein>
<dbReference type="AlphaFoldDB" id="A0A2U1LXG1"/>
<dbReference type="OrthoDB" id="1914642at2759"/>
<gene>
    <name evidence="2" type="ORF">CTI12_AA442780</name>
</gene>
<organism evidence="2 3">
    <name type="scientific">Artemisia annua</name>
    <name type="common">Sweet wormwood</name>
    <dbReference type="NCBI Taxonomy" id="35608"/>
    <lineage>
        <taxon>Eukaryota</taxon>
        <taxon>Viridiplantae</taxon>
        <taxon>Streptophyta</taxon>
        <taxon>Embryophyta</taxon>
        <taxon>Tracheophyta</taxon>
        <taxon>Spermatophyta</taxon>
        <taxon>Magnoliopsida</taxon>
        <taxon>eudicotyledons</taxon>
        <taxon>Gunneridae</taxon>
        <taxon>Pentapetalae</taxon>
        <taxon>asterids</taxon>
        <taxon>campanulids</taxon>
        <taxon>Asterales</taxon>
        <taxon>Asteraceae</taxon>
        <taxon>Asteroideae</taxon>
        <taxon>Anthemideae</taxon>
        <taxon>Artemisiinae</taxon>
        <taxon>Artemisia</taxon>
    </lineage>
</organism>
<dbReference type="STRING" id="35608.A0A2U1LXG1"/>
<evidence type="ECO:0000256" key="1">
    <source>
        <dbReference type="SAM" id="SignalP"/>
    </source>
</evidence>
<reference evidence="2 3" key="1">
    <citation type="journal article" date="2018" name="Mol. Plant">
        <title>The genome of Artemisia annua provides insight into the evolution of Asteraceae family and artemisinin biosynthesis.</title>
        <authorList>
            <person name="Shen Q."/>
            <person name="Zhang L."/>
            <person name="Liao Z."/>
            <person name="Wang S."/>
            <person name="Yan T."/>
            <person name="Shi P."/>
            <person name="Liu M."/>
            <person name="Fu X."/>
            <person name="Pan Q."/>
            <person name="Wang Y."/>
            <person name="Lv Z."/>
            <person name="Lu X."/>
            <person name="Zhang F."/>
            <person name="Jiang W."/>
            <person name="Ma Y."/>
            <person name="Chen M."/>
            <person name="Hao X."/>
            <person name="Li L."/>
            <person name="Tang Y."/>
            <person name="Lv G."/>
            <person name="Zhou Y."/>
            <person name="Sun X."/>
            <person name="Brodelius P.E."/>
            <person name="Rose J.K.C."/>
            <person name="Tang K."/>
        </authorList>
    </citation>
    <scope>NUCLEOTIDE SEQUENCE [LARGE SCALE GENOMIC DNA]</scope>
    <source>
        <strain evidence="3">cv. Huhao1</strain>
        <tissue evidence="2">Leaf</tissue>
    </source>
</reference>
<proteinExistence type="predicted"/>
<comment type="caution">
    <text evidence="2">The sequence shown here is derived from an EMBL/GenBank/DDBJ whole genome shotgun (WGS) entry which is preliminary data.</text>
</comment>
<evidence type="ECO:0000313" key="3">
    <source>
        <dbReference type="Proteomes" id="UP000245207"/>
    </source>
</evidence>
<dbReference type="PANTHER" id="PTHR33881">
    <property type="entry name" value="NEUROGENIC LOCUS NOTCH-LIKE PROTEIN"/>
    <property type="match status" value="1"/>
</dbReference>
<keyword evidence="1" id="KW-0732">Signal</keyword>
<feature type="chain" id="PRO_5015477427" evidence="1">
    <location>
        <begin position="25"/>
        <end position="213"/>
    </location>
</feature>
<keyword evidence="3" id="KW-1185">Reference proteome</keyword>
<sequence length="213" mass="23266">MFVSKTLVVLVSFFLVLQPCTITADFLAPLLAPIFEDGCKDVACGQGICKPSNNSTIPYECECSPGWKQVANFDDDNGFLKTLPCVIPNCTLNYSCSEAPSPVQEKQNRGNVSIFDVCSWTDCGGGKCQSTSLLTHKCECNEGYRNLLNLTFSPCFKDCSLGMDCKNLGFGMTNRSSSSPPTDSSVDSSNQANFRLRGGLDWLIFTFTLLAMY</sequence>
<accession>A0A2U1LXG1</accession>
<feature type="signal peptide" evidence="1">
    <location>
        <begin position="1"/>
        <end position="24"/>
    </location>
</feature>
<evidence type="ECO:0000313" key="2">
    <source>
        <dbReference type="EMBL" id="PWA53681.1"/>
    </source>
</evidence>